<accession>A0A4U8Q8U9</accession>
<dbReference type="SUPFAM" id="SSF52540">
    <property type="entry name" value="P-loop containing nucleoside triphosphate hydrolases"/>
    <property type="match status" value="1"/>
</dbReference>
<evidence type="ECO:0000259" key="1">
    <source>
        <dbReference type="SMART" id="SM00382"/>
    </source>
</evidence>
<dbReference type="RefSeq" id="WP_138002464.1">
    <property type="nucleotide sequence ID" value="NZ_JBHTNY010000016.1"/>
</dbReference>
<dbReference type="SMART" id="SM00382">
    <property type="entry name" value="AAA"/>
    <property type="match status" value="1"/>
</dbReference>
<dbReference type="STRING" id="180332.GCA_000797495_05197"/>
<organism evidence="2 3">
    <name type="scientific">Robinsoniella peoriensis</name>
    <dbReference type="NCBI Taxonomy" id="180332"/>
    <lineage>
        <taxon>Bacteria</taxon>
        <taxon>Bacillati</taxon>
        <taxon>Bacillota</taxon>
        <taxon>Clostridia</taxon>
        <taxon>Lachnospirales</taxon>
        <taxon>Lachnospiraceae</taxon>
        <taxon>Robinsoniella</taxon>
    </lineage>
</organism>
<dbReference type="InterPro" id="IPR003593">
    <property type="entry name" value="AAA+_ATPase"/>
</dbReference>
<comment type="caution">
    <text evidence="2">The sequence shown here is derived from an EMBL/GenBank/DDBJ whole genome shotgun (WGS) entry which is preliminary data.</text>
</comment>
<dbReference type="InterPro" id="IPR011704">
    <property type="entry name" value="ATPase_dyneun-rel_AAA"/>
</dbReference>
<name>A0A4U8Q8U9_9FIRM</name>
<dbReference type="InterPro" id="IPR027417">
    <property type="entry name" value="P-loop_NTPase"/>
</dbReference>
<dbReference type="GO" id="GO:0005524">
    <property type="term" value="F:ATP binding"/>
    <property type="evidence" value="ECO:0007669"/>
    <property type="project" value="InterPro"/>
</dbReference>
<dbReference type="GO" id="GO:0016887">
    <property type="term" value="F:ATP hydrolysis activity"/>
    <property type="evidence" value="ECO:0007669"/>
    <property type="project" value="InterPro"/>
</dbReference>
<proteinExistence type="predicted"/>
<evidence type="ECO:0000313" key="3">
    <source>
        <dbReference type="Proteomes" id="UP000306509"/>
    </source>
</evidence>
<dbReference type="AlphaFoldDB" id="A0A4U8Q8U9"/>
<dbReference type="EMBL" id="QGQD01000046">
    <property type="protein sequence ID" value="TLD00834.1"/>
    <property type="molecule type" value="Genomic_DNA"/>
</dbReference>
<reference evidence="2 3" key="1">
    <citation type="journal article" date="2019" name="Anaerobe">
        <title>Detection of Robinsoniella peoriensis in multiple bone samples of a trauma patient.</title>
        <authorList>
            <person name="Schrottner P."/>
            <person name="Hartwich K."/>
            <person name="Bunk B."/>
            <person name="Schober I."/>
            <person name="Helbig S."/>
            <person name="Rudolph W.W."/>
            <person name="Gunzer F."/>
        </authorList>
    </citation>
    <scope>NUCLEOTIDE SEQUENCE [LARGE SCALE GENOMIC DNA]</scope>
    <source>
        <strain evidence="2 3">DSM 106044</strain>
    </source>
</reference>
<dbReference type="Gene3D" id="3.40.50.300">
    <property type="entry name" value="P-loop containing nucleotide triphosphate hydrolases"/>
    <property type="match status" value="1"/>
</dbReference>
<gene>
    <name evidence="2" type="ORF">DSM106044_02301</name>
</gene>
<dbReference type="CDD" id="cd00009">
    <property type="entry name" value="AAA"/>
    <property type="match status" value="1"/>
</dbReference>
<keyword evidence="3" id="KW-1185">Reference proteome</keyword>
<dbReference type="Pfam" id="PF07728">
    <property type="entry name" value="AAA_5"/>
    <property type="match status" value="1"/>
</dbReference>
<evidence type="ECO:0000313" key="2">
    <source>
        <dbReference type="EMBL" id="TLD00834.1"/>
    </source>
</evidence>
<sequence length="516" mass="59677">MNIKRAKEEIKNSIEAYLMKNEYGEYQIPSVRQRPLLLIGPPGIGKTQIMEQIAKECRVGLVAYTITHHTRQSAIGLPYIVEKEFRGEKVSVTEYTMSEIIASVYEKIEKTGIREGILFIDEINCVSETLAPTMLQFLQCKTFGNQKVPEGWVIVAAGNPPEYNKSVRDFDVVTLDRIKKIDVEADFSVWKEYAYHAGIHHAVLSYLELKKNHFYCIETTVDGKLFATARGWEDLSQLIKVYEEIGKRIDREVVYQYIQHWKIAKDFSNYLELYQKYKKDYQVADILKGHISDAAIDKVRRAAFDEKLSVIGLLVSRLDELFRICYRSDAFVTMVYEQLKYFKDSLGTYDGTRDNTDANGAAYDAMTKLTRKMEEDTARLLAAEQLTKEQEHIRRKAGAQLESYENLLKGGDYIDSRKAFEAVKERFADITDSRSTLIQEAEEALNYAFDFMETAFGDSQEMVIFITELNTDYYSVWFVDENGCDRYYKYNKTLLFAEKQKGILHQLDEIEELGNI</sequence>
<dbReference type="Proteomes" id="UP000306509">
    <property type="component" value="Unassembled WGS sequence"/>
</dbReference>
<feature type="domain" description="AAA+ ATPase" evidence="1">
    <location>
        <begin position="32"/>
        <end position="185"/>
    </location>
</feature>
<protein>
    <submittedName>
        <fullName evidence="2">ATPase family associated with various cellular activities (AAA)</fullName>
    </submittedName>
</protein>